<dbReference type="EMBL" id="JANBVO010000005">
    <property type="protein sequence ID" value="KAJ9152064.1"/>
    <property type="molecule type" value="Genomic_DNA"/>
</dbReference>
<name>A0AA38S7F2_9PEZI</name>
<evidence type="ECO:0000313" key="3">
    <source>
        <dbReference type="Proteomes" id="UP001174694"/>
    </source>
</evidence>
<dbReference type="PANTHER" id="PTHR46603:SF1">
    <property type="entry name" value="ABSCISSION_NOCUT CHECKPOINT REGULATOR"/>
    <property type="match status" value="1"/>
</dbReference>
<feature type="region of interest" description="Disordered" evidence="1">
    <location>
        <begin position="38"/>
        <end position="321"/>
    </location>
</feature>
<dbReference type="Pfam" id="PF22586">
    <property type="entry name" value="ANCHR-like_BBOX"/>
    <property type="match status" value="1"/>
</dbReference>
<evidence type="ECO:0000256" key="1">
    <source>
        <dbReference type="SAM" id="MobiDB-lite"/>
    </source>
</evidence>
<sequence>MADSSGPNLDRSLLERLNALKPSTVTLDTSSNALSISATGIQPAAGPLTREDALSARLRTLRNKRQDSDSQDASPPGETTGERGPPPPYSESAVPGPAQPPPAHVAGTNVASRSSDHASPALSSRLQGGSDGGHGDELDSLFVADEAALDEILAGLGPEPGDWAPEKEEEEEEDESRRVAELLEKLGREDAARPPEDDARPADGDHGAAEDDSEGEEMKRAVQEVLSQAMDEAELDRPMDSEEAAASASNPALVPPSTQSADDKDLEGNHASSGGGLSLPEVPTDTEDVAHTSEDSSGDEAGGALSLPTVPTALRDPAPDEPLDFEDEISARMAALKGLGTAPATDAFGLPAAPTFQPGDRPVKGVMKRPGYTDEDQKTWCIVCLEDATVRCLGCDGDVFCARCFREMHVGPSAGYDERGHKWVKFSRYDL</sequence>
<reference evidence="2" key="1">
    <citation type="submission" date="2022-07" db="EMBL/GenBank/DDBJ databases">
        <title>Fungi with potential for degradation of polypropylene.</title>
        <authorList>
            <person name="Gostincar C."/>
        </authorList>
    </citation>
    <scope>NUCLEOTIDE SEQUENCE</scope>
    <source>
        <strain evidence="2">EXF-13308</strain>
    </source>
</reference>
<dbReference type="PANTHER" id="PTHR46603">
    <property type="entry name" value="ABSCISSION/NOCUT CHECKPOINT REGULATOR"/>
    <property type="match status" value="1"/>
</dbReference>
<comment type="caution">
    <text evidence="2">The sequence shown here is derived from an EMBL/GenBank/DDBJ whole genome shotgun (WGS) entry which is preliminary data.</text>
</comment>
<organism evidence="2 3">
    <name type="scientific">Pleurostoma richardsiae</name>
    <dbReference type="NCBI Taxonomy" id="41990"/>
    <lineage>
        <taxon>Eukaryota</taxon>
        <taxon>Fungi</taxon>
        <taxon>Dikarya</taxon>
        <taxon>Ascomycota</taxon>
        <taxon>Pezizomycotina</taxon>
        <taxon>Sordariomycetes</taxon>
        <taxon>Sordariomycetidae</taxon>
        <taxon>Calosphaeriales</taxon>
        <taxon>Pleurostomataceae</taxon>
        <taxon>Pleurostoma</taxon>
    </lineage>
</organism>
<protein>
    <submittedName>
        <fullName evidence="2">Abscission/NoCut checkpoint regulator</fullName>
    </submittedName>
</protein>
<accession>A0AA38S7F2</accession>
<proteinExistence type="predicted"/>
<dbReference type="InterPro" id="IPR044553">
    <property type="entry name" value="Bbox1_ANCHR"/>
</dbReference>
<gene>
    <name evidence="2" type="ORF">NKR23_g2743</name>
</gene>
<evidence type="ECO:0000313" key="2">
    <source>
        <dbReference type="EMBL" id="KAJ9152064.1"/>
    </source>
</evidence>
<dbReference type="SUPFAM" id="SSF57845">
    <property type="entry name" value="B-box zinc-binding domain"/>
    <property type="match status" value="1"/>
</dbReference>
<feature type="compositionally biased region" description="Basic and acidic residues" evidence="1">
    <location>
        <begin position="175"/>
        <end position="209"/>
    </location>
</feature>
<dbReference type="CDD" id="cd19817">
    <property type="entry name" value="Bbox1_ANCHR-like"/>
    <property type="match status" value="1"/>
</dbReference>
<dbReference type="AlphaFoldDB" id="A0AA38S7F2"/>
<dbReference type="Proteomes" id="UP001174694">
    <property type="component" value="Unassembled WGS sequence"/>
</dbReference>
<keyword evidence="3" id="KW-1185">Reference proteome</keyword>